<dbReference type="Proteomes" id="UP000308600">
    <property type="component" value="Unassembled WGS sequence"/>
</dbReference>
<dbReference type="EMBL" id="ML208318">
    <property type="protein sequence ID" value="TFK70146.1"/>
    <property type="molecule type" value="Genomic_DNA"/>
</dbReference>
<protein>
    <submittedName>
        <fullName evidence="1">Uncharacterized protein</fullName>
    </submittedName>
</protein>
<evidence type="ECO:0000313" key="1">
    <source>
        <dbReference type="EMBL" id="TFK70146.1"/>
    </source>
</evidence>
<keyword evidence="2" id="KW-1185">Reference proteome</keyword>
<sequence length="467" mass="50325">MGDLGFSWSDAVRATVGSCLPCLAPTPPLSGHGHFRSDSSDSLTNSNDPTRNRIRRARPDELQGLLADPESTDTEAETLSLHSNPGFGRRARKKRKAKKIQLFGFNLFGKPQPIQLPGADGDDDNDPIRRPIRPSRIRTDPSTRTTSTWDSDASPLDPATIDQFSPEELAMLAEQRAEEERLIKEERRRKRHERKEMRKMAVALATGVNDSGEFEGFQGSGEGFPPEFVGDEDFGQYVFAEAPALRAAAKDSPDEDATDLDGGMYTRPTRSSNSNSGGGSDSRSRTSASLSQTSQSFRPHSSIPSMPPTPNYIPQSSSSTPGPNKKKSKKSGRSHKSHSSTSQSTTQSPSIASPASASFPSLHPTSTAAYTHESQLPARAERGEETIWAPVPRDLGPSPFAPSPPPPASAQSDKSLADQQQQAVGGQKPQRRTKTAEFPSTGFGRVGERGGMGRAGDMGAFLARRGE</sequence>
<evidence type="ECO:0000313" key="2">
    <source>
        <dbReference type="Proteomes" id="UP000308600"/>
    </source>
</evidence>
<reference evidence="1 2" key="1">
    <citation type="journal article" date="2019" name="Nat. Ecol. Evol.">
        <title>Megaphylogeny resolves global patterns of mushroom evolution.</title>
        <authorList>
            <person name="Varga T."/>
            <person name="Krizsan K."/>
            <person name="Foldi C."/>
            <person name="Dima B."/>
            <person name="Sanchez-Garcia M."/>
            <person name="Sanchez-Ramirez S."/>
            <person name="Szollosi G.J."/>
            <person name="Szarkandi J.G."/>
            <person name="Papp V."/>
            <person name="Albert L."/>
            <person name="Andreopoulos W."/>
            <person name="Angelini C."/>
            <person name="Antonin V."/>
            <person name="Barry K.W."/>
            <person name="Bougher N.L."/>
            <person name="Buchanan P."/>
            <person name="Buyck B."/>
            <person name="Bense V."/>
            <person name="Catcheside P."/>
            <person name="Chovatia M."/>
            <person name="Cooper J."/>
            <person name="Damon W."/>
            <person name="Desjardin D."/>
            <person name="Finy P."/>
            <person name="Geml J."/>
            <person name="Haridas S."/>
            <person name="Hughes K."/>
            <person name="Justo A."/>
            <person name="Karasinski D."/>
            <person name="Kautmanova I."/>
            <person name="Kiss B."/>
            <person name="Kocsube S."/>
            <person name="Kotiranta H."/>
            <person name="LaButti K.M."/>
            <person name="Lechner B.E."/>
            <person name="Liimatainen K."/>
            <person name="Lipzen A."/>
            <person name="Lukacs Z."/>
            <person name="Mihaltcheva S."/>
            <person name="Morgado L.N."/>
            <person name="Niskanen T."/>
            <person name="Noordeloos M.E."/>
            <person name="Ohm R.A."/>
            <person name="Ortiz-Santana B."/>
            <person name="Ovrebo C."/>
            <person name="Racz N."/>
            <person name="Riley R."/>
            <person name="Savchenko A."/>
            <person name="Shiryaev A."/>
            <person name="Soop K."/>
            <person name="Spirin V."/>
            <person name="Szebenyi C."/>
            <person name="Tomsovsky M."/>
            <person name="Tulloss R.E."/>
            <person name="Uehling J."/>
            <person name="Grigoriev I.V."/>
            <person name="Vagvolgyi C."/>
            <person name="Papp T."/>
            <person name="Martin F.M."/>
            <person name="Miettinen O."/>
            <person name="Hibbett D.S."/>
            <person name="Nagy L.G."/>
        </authorList>
    </citation>
    <scope>NUCLEOTIDE SEQUENCE [LARGE SCALE GENOMIC DNA]</scope>
    <source>
        <strain evidence="1 2">NL-1719</strain>
    </source>
</reference>
<proteinExistence type="predicted"/>
<organism evidence="1 2">
    <name type="scientific">Pluteus cervinus</name>
    <dbReference type="NCBI Taxonomy" id="181527"/>
    <lineage>
        <taxon>Eukaryota</taxon>
        <taxon>Fungi</taxon>
        <taxon>Dikarya</taxon>
        <taxon>Basidiomycota</taxon>
        <taxon>Agaricomycotina</taxon>
        <taxon>Agaricomycetes</taxon>
        <taxon>Agaricomycetidae</taxon>
        <taxon>Agaricales</taxon>
        <taxon>Pluteineae</taxon>
        <taxon>Pluteaceae</taxon>
        <taxon>Pluteus</taxon>
    </lineage>
</organism>
<name>A0ACD3AWI6_9AGAR</name>
<accession>A0ACD3AWI6</accession>
<gene>
    <name evidence="1" type="ORF">BDN72DRAFT_896725</name>
</gene>